<comment type="cofactor">
    <cofactor evidence="1">
        <name>Zn(2+)</name>
        <dbReference type="ChEBI" id="CHEBI:29105"/>
    </cofactor>
</comment>
<evidence type="ECO:0000256" key="1">
    <source>
        <dbReference type="ARBA" id="ARBA00001947"/>
    </source>
</evidence>
<dbReference type="InterPro" id="IPR001365">
    <property type="entry name" value="A_deaminase_dom"/>
</dbReference>
<dbReference type="CDD" id="cd01320">
    <property type="entry name" value="ADA"/>
    <property type="match status" value="1"/>
</dbReference>
<reference evidence="7 8" key="1">
    <citation type="submission" date="2024-06" db="EMBL/GenBank/DDBJ databases">
        <title>The Natural Products Discovery Center: Release of the First 8490 Sequenced Strains for Exploring Actinobacteria Biosynthetic Diversity.</title>
        <authorList>
            <person name="Kalkreuter E."/>
            <person name="Kautsar S.A."/>
            <person name="Yang D."/>
            <person name="Bader C.D."/>
            <person name="Teijaro C.N."/>
            <person name="Fluegel L."/>
            <person name="Davis C.M."/>
            <person name="Simpson J.R."/>
            <person name="Lauterbach L."/>
            <person name="Steele A.D."/>
            <person name="Gui C."/>
            <person name="Meng S."/>
            <person name="Li G."/>
            <person name="Viehrig K."/>
            <person name="Ye F."/>
            <person name="Su P."/>
            <person name="Kiefer A.F."/>
            <person name="Nichols A."/>
            <person name="Cepeda A.J."/>
            <person name="Yan W."/>
            <person name="Fan B."/>
            <person name="Jiang Y."/>
            <person name="Adhikari A."/>
            <person name="Zheng C.-J."/>
            <person name="Schuster L."/>
            <person name="Cowan T.M."/>
            <person name="Smanski M.J."/>
            <person name="Chevrette M.G."/>
            <person name="De Carvalho L.P.S."/>
            <person name="Shen B."/>
        </authorList>
    </citation>
    <scope>NUCLEOTIDE SEQUENCE [LARGE SCALE GENOMIC DNA]</scope>
    <source>
        <strain evidence="7 8">NPDC048274</strain>
    </source>
</reference>
<keyword evidence="3" id="KW-0479">Metal-binding</keyword>
<dbReference type="Proteomes" id="UP001551582">
    <property type="component" value="Unassembled WGS sequence"/>
</dbReference>
<evidence type="ECO:0000256" key="4">
    <source>
        <dbReference type="ARBA" id="ARBA00022801"/>
    </source>
</evidence>
<evidence type="ECO:0000256" key="3">
    <source>
        <dbReference type="ARBA" id="ARBA00022723"/>
    </source>
</evidence>
<evidence type="ECO:0000259" key="6">
    <source>
        <dbReference type="Pfam" id="PF00962"/>
    </source>
</evidence>
<feature type="domain" description="Adenosine deaminase" evidence="6">
    <location>
        <begin position="42"/>
        <end position="365"/>
    </location>
</feature>
<dbReference type="Gene3D" id="3.20.20.140">
    <property type="entry name" value="Metal-dependent hydrolases"/>
    <property type="match status" value="1"/>
</dbReference>
<protein>
    <submittedName>
        <fullName evidence="7">Adenosine deaminase</fullName>
        <ecNumber evidence="7">3.5.4.4</ecNumber>
    </submittedName>
</protein>
<dbReference type="SUPFAM" id="SSF51556">
    <property type="entry name" value="Metallo-dependent hydrolases"/>
    <property type="match status" value="1"/>
</dbReference>
<accession>A0ABV3EF00</accession>
<comment type="similarity">
    <text evidence="2">Belongs to the metallo-dependent hydrolases superfamily. Adenosine and AMP deaminases family.</text>
</comment>
<gene>
    <name evidence="7" type="ORF">AB0D65_33235</name>
</gene>
<evidence type="ECO:0000313" key="7">
    <source>
        <dbReference type="EMBL" id="MEU9355731.1"/>
    </source>
</evidence>
<sequence>MTRVPPHTGRGRRSRGGTLTEHLDAATAGQGRDLHAFIAGLPKAELHVHHVGSASPRIVAELAARHPDSKVPTDPEALADYFTFTDFAHFIEVYLSVVGLVRTPEDVRLLTYEVGRELARQQVRYAELTVTPFSSTRRGIDERAFMDAIEDARKAAESEFGTVLRWCFDIPGEAGLESAEETVRLATDDRLRPEGLVSFGLGGPEIGVPRPQFKPYFDRAIAAGLHSVPHAGETTGPETVWDALNDLRAERIGHGTSSARDPELLRHLAERRVPLEVCPTSNIATRAVATLDEHPLKEFTRAGVLVTINSDDPPMFGTDLNNEYAVAARLLELDERGLADLAKNAVEASFMDPSGKARLAAEIDTYTASWLAS</sequence>
<organism evidence="7 8">
    <name type="scientific">Streptomyces griseoloalbus</name>
    <dbReference type="NCBI Taxonomy" id="67303"/>
    <lineage>
        <taxon>Bacteria</taxon>
        <taxon>Bacillati</taxon>
        <taxon>Actinomycetota</taxon>
        <taxon>Actinomycetes</taxon>
        <taxon>Kitasatosporales</taxon>
        <taxon>Streptomycetaceae</taxon>
        <taxon>Streptomyces</taxon>
    </lineage>
</organism>
<dbReference type="EC" id="3.5.4.4" evidence="7"/>
<dbReference type="InterPro" id="IPR032466">
    <property type="entry name" value="Metal_Hydrolase"/>
</dbReference>
<proteinExistence type="inferred from homology"/>
<evidence type="ECO:0000313" key="8">
    <source>
        <dbReference type="Proteomes" id="UP001551582"/>
    </source>
</evidence>
<dbReference type="EMBL" id="JBEZLS010000034">
    <property type="protein sequence ID" value="MEU9355731.1"/>
    <property type="molecule type" value="Genomic_DNA"/>
</dbReference>
<keyword evidence="5" id="KW-0862">Zinc</keyword>
<dbReference type="GO" id="GO:0016787">
    <property type="term" value="F:hydrolase activity"/>
    <property type="evidence" value="ECO:0007669"/>
    <property type="project" value="UniProtKB-KW"/>
</dbReference>
<name>A0ABV3EF00_9ACTN</name>
<evidence type="ECO:0000256" key="2">
    <source>
        <dbReference type="ARBA" id="ARBA00006676"/>
    </source>
</evidence>
<comment type="caution">
    <text evidence="7">The sequence shown here is derived from an EMBL/GenBank/DDBJ whole genome shotgun (WGS) entry which is preliminary data.</text>
</comment>
<dbReference type="RefSeq" id="WP_359988965.1">
    <property type="nucleotide sequence ID" value="NZ_JBEZLS010000034.1"/>
</dbReference>
<dbReference type="NCBIfam" id="NF006854">
    <property type="entry name" value="PRK09358.3-1"/>
    <property type="match status" value="1"/>
</dbReference>
<keyword evidence="4 7" id="KW-0378">Hydrolase</keyword>
<dbReference type="PANTHER" id="PTHR43114">
    <property type="entry name" value="ADENINE DEAMINASE"/>
    <property type="match status" value="1"/>
</dbReference>
<dbReference type="PANTHER" id="PTHR43114:SF6">
    <property type="entry name" value="ADENINE DEAMINASE"/>
    <property type="match status" value="1"/>
</dbReference>
<keyword evidence="8" id="KW-1185">Reference proteome</keyword>
<dbReference type="Pfam" id="PF00962">
    <property type="entry name" value="A_deaminase"/>
    <property type="match status" value="1"/>
</dbReference>
<dbReference type="InterPro" id="IPR006330">
    <property type="entry name" value="Ado/ade_deaminase"/>
</dbReference>
<evidence type="ECO:0000256" key="5">
    <source>
        <dbReference type="ARBA" id="ARBA00022833"/>
    </source>
</evidence>
<dbReference type="NCBIfam" id="TIGR01430">
    <property type="entry name" value="aden_deam"/>
    <property type="match status" value="1"/>
</dbReference>